<keyword evidence="3" id="KW-1185">Reference proteome</keyword>
<protein>
    <submittedName>
        <fullName evidence="2">Uncharacterized protein</fullName>
    </submittedName>
</protein>
<dbReference type="Proteomes" id="UP001164459">
    <property type="component" value="Chromosome"/>
</dbReference>
<feature type="region of interest" description="Disordered" evidence="1">
    <location>
        <begin position="32"/>
        <end position="116"/>
    </location>
</feature>
<proteinExistence type="predicted"/>
<accession>A0ABY7H301</accession>
<gene>
    <name evidence="2" type="ORF">O0S08_45855</name>
</gene>
<evidence type="ECO:0000313" key="2">
    <source>
        <dbReference type="EMBL" id="WAS93512.1"/>
    </source>
</evidence>
<name>A0ABY7H301_9BACT</name>
<dbReference type="EMBL" id="CP114040">
    <property type="protein sequence ID" value="WAS93512.1"/>
    <property type="molecule type" value="Genomic_DNA"/>
</dbReference>
<evidence type="ECO:0000256" key="1">
    <source>
        <dbReference type="SAM" id="MobiDB-lite"/>
    </source>
</evidence>
<organism evidence="2 3">
    <name type="scientific">Nannocystis punicea</name>
    <dbReference type="NCBI Taxonomy" id="2995304"/>
    <lineage>
        <taxon>Bacteria</taxon>
        <taxon>Pseudomonadati</taxon>
        <taxon>Myxococcota</taxon>
        <taxon>Polyangia</taxon>
        <taxon>Nannocystales</taxon>
        <taxon>Nannocystaceae</taxon>
        <taxon>Nannocystis</taxon>
    </lineage>
</organism>
<evidence type="ECO:0000313" key="3">
    <source>
        <dbReference type="Proteomes" id="UP001164459"/>
    </source>
</evidence>
<feature type="compositionally biased region" description="Low complexity" evidence="1">
    <location>
        <begin position="50"/>
        <end position="74"/>
    </location>
</feature>
<sequence length="386" mass="39924">MFGISSIDGSKYVHCRGLFAAAMSLALLGCPSGGGAGTEGAPSSGDETNETGGTNGTANPATDSSSDPGGTDSTAPGESLTGDPTEGDPTEGDPTEGDPTEGTMTDTSPDEPPVEECHLADDNVECDLLVDRSGQIAVSQEHLYPPAGPLKAADEPSLAEPCDIYAQDCPEGQKCTALGASWSSAGCVPLSQFPAKVGEYCGPEGEGDTCEAGSICQFEPLISSMICQPLCGCSEANPTCGENERCVVYNAGVLPMCERLCNPFDLASCKEGEVCVKSGWFADFYCEMDVSGESGVFRDQCKAANDCDPGYSCEAADYVPGGCPEGVASCCTPLCKLDTPLCPEGSKCLEYFGGFGLEAPQCLENLGYCTADTAPLTRPEEMRWSI</sequence>
<dbReference type="RefSeq" id="WP_269035849.1">
    <property type="nucleotide sequence ID" value="NZ_CP114040.1"/>
</dbReference>
<feature type="compositionally biased region" description="Acidic residues" evidence="1">
    <location>
        <begin position="85"/>
        <end position="99"/>
    </location>
</feature>
<reference evidence="2" key="1">
    <citation type="submission" date="2022-11" db="EMBL/GenBank/DDBJ databases">
        <title>Minimal conservation of predation-associated metabolite biosynthetic gene clusters underscores biosynthetic potential of Myxococcota including descriptions for ten novel species: Archangium lansinium sp. nov., Myxococcus landrumus sp. nov., Nannocystis bai.</title>
        <authorList>
            <person name="Ahearne A."/>
            <person name="Stevens C."/>
            <person name="Dowd S."/>
        </authorList>
    </citation>
    <scope>NUCLEOTIDE SEQUENCE</scope>
    <source>
        <strain evidence="2">Fl3</strain>
    </source>
</reference>